<keyword evidence="1" id="KW-1133">Transmembrane helix</keyword>
<evidence type="ECO:0008006" key="7">
    <source>
        <dbReference type="Google" id="ProtNLM"/>
    </source>
</evidence>
<feature type="domain" description="DUF2207" evidence="3">
    <location>
        <begin position="33"/>
        <end position="189"/>
    </location>
</feature>
<reference evidence="5 6" key="1">
    <citation type="journal article" date="2016" name="Nat. Commun.">
        <title>Thousands of microbial genomes shed light on interconnected biogeochemical processes in an aquifer system.</title>
        <authorList>
            <person name="Anantharaman K."/>
            <person name="Brown C.T."/>
            <person name="Hug L.A."/>
            <person name="Sharon I."/>
            <person name="Castelle C.J."/>
            <person name="Probst A.J."/>
            <person name="Thomas B.C."/>
            <person name="Singh A."/>
            <person name="Wilkins M.J."/>
            <person name="Karaoz U."/>
            <person name="Brodie E.L."/>
            <person name="Williams K.H."/>
            <person name="Hubbard S.S."/>
            <person name="Banfield J.F."/>
        </authorList>
    </citation>
    <scope>NUCLEOTIDE SEQUENCE [LARGE SCALE GENOMIC DNA]</scope>
</reference>
<sequence length="627" mass="70751">MRKIILSLLILFICFFVGFNSVNAQDFADEYVIQNFESEVTIEKNTEVFVKETVTVNFPDPRHGIFRIIPVIYSARGRTIRTQLNVISVTNDDGVSYPYETSRLGKSIQVKIGDPDATVQGINIYVVTYKIKKILQRFEGYDEFYWNVTGSEWDTDILNAQVKVSSPYAAIIKVDCFAGSFGGSDKFCKNSFSGDSAYFNSTTELGSDRDFTIVVGFDKQSNLVFPSVLEAGVENFLDNWAYLPSVIPLVLMFMLWYKKGRDRRYISDTIYYTPEDKGERNVRIFEKNNIPFVYHPIEDLSPSEVGTIIDEKVDIQDVIAEITELARLGFLEIRKFEKKNLLGSKIDFAFIKTKITDDEEQKDKLKDYQKYLLNEVFRSTAVHRSVKKAEDFFKGSDIYLNEARKLLAKREYVLLSGLKNHFYEGLPVFKQKLYERLKTEGLFADNPEGTRLKWISIFILLDVIFGFLLFSFYGSTGNFGPIIALAIFSIPTLLFALSMPRRTAKGYSFFRQITGLKWYLSKGKWRHEQAEKKLFIEEILPLAISLGVINQLARDMKDLAIAPPSYFAGSSAALFASDFSTFRETSSKSFLSTPGGKWSGSSSWSGGSGFSGGSSGGGFGGGGGGSW</sequence>
<organism evidence="5 6">
    <name type="scientific">Candidatus Woesebacteria bacterium RIFCSPHIGHO2_02_FULL_39_13</name>
    <dbReference type="NCBI Taxonomy" id="1802505"/>
    <lineage>
        <taxon>Bacteria</taxon>
        <taxon>Candidatus Woeseibacteriota</taxon>
    </lineage>
</organism>
<comment type="caution">
    <text evidence="5">The sequence shown here is derived from an EMBL/GenBank/DDBJ whole genome shotgun (WGS) entry which is preliminary data.</text>
</comment>
<dbReference type="InterPro" id="IPR048389">
    <property type="entry name" value="YciQ-like_C"/>
</dbReference>
<feature type="transmembrane region" description="Helical" evidence="1">
    <location>
        <begin position="240"/>
        <end position="257"/>
    </location>
</feature>
<feature type="transmembrane region" description="Helical" evidence="1">
    <location>
        <begin position="479"/>
        <end position="497"/>
    </location>
</feature>
<dbReference type="InterPro" id="IPR018702">
    <property type="entry name" value="DUF2207"/>
</dbReference>
<proteinExistence type="predicted"/>
<evidence type="ECO:0000256" key="1">
    <source>
        <dbReference type="SAM" id="Phobius"/>
    </source>
</evidence>
<feature type="chain" id="PRO_5009533852" description="DUF2207 domain-containing protein" evidence="2">
    <location>
        <begin position="25"/>
        <end position="627"/>
    </location>
</feature>
<evidence type="ECO:0000313" key="5">
    <source>
        <dbReference type="EMBL" id="OGM33013.1"/>
    </source>
</evidence>
<dbReference type="AlphaFoldDB" id="A0A1F7Z073"/>
<keyword evidence="2" id="KW-0732">Signal</keyword>
<evidence type="ECO:0000259" key="3">
    <source>
        <dbReference type="Pfam" id="PF09972"/>
    </source>
</evidence>
<feature type="signal peptide" evidence="2">
    <location>
        <begin position="1"/>
        <end position="24"/>
    </location>
</feature>
<protein>
    <recommendedName>
        <fullName evidence="7">DUF2207 domain-containing protein</fullName>
    </recommendedName>
</protein>
<gene>
    <name evidence="5" type="ORF">A3D01_04165</name>
</gene>
<name>A0A1F7Z073_9BACT</name>
<dbReference type="STRING" id="1802505.A3D01_04165"/>
<feature type="transmembrane region" description="Helical" evidence="1">
    <location>
        <begin position="454"/>
        <end position="473"/>
    </location>
</feature>
<feature type="domain" description="Predicted membrane protein YciQ-like C-terminal" evidence="4">
    <location>
        <begin position="294"/>
        <end position="555"/>
    </location>
</feature>
<dbReference type="Proteomes" id="UP000177169">
    <property type="component" value="Unassembled WGS sequence"/>
</dbReference>
<dbReference type="Pfam" id="PF09972">
    <property type="entry name" value="DUF2207"/>
    <property type="match status" value="1"/>
</dbReference>
<keyword evidence="1" id="KW-0472">Membrane</keyword>
<accession>A0A1F7Z073</accession>
<evidence type="ECO:0000313" key="6">
    <source>
        <dbReference type="Proteomes" id="UP000177169"/>
    </source>
</evidence>
<dbReference type="Pfam" id="PF20990">
    <property type="entry name" value="DUF2207_C"/>
    <property type="match status" value="1"/>
</dbReference>
<evidence type="ECO:0000259" key="4">
    <source>
        <dbReference type="Pfam" id="PF20990"/>
    </source>
</evidence>
<dbReference type="EMBL" id="MGGR01000025">
    <property type="protein sequence ID" value="OGM33013.1"/>
    <property type="molecule type" value="Genomic_DNA"/>
</dbReference>
<keyword evidence="1" id="KW-0812">Transmembrane</keyword>
<evidence type="ECO:0000256" key="2">
    <source>
        <dbReference type="SAM" id="SignalP"/>
    </source>
</evidence>